<sequence>MLFVKLAEDLSYTKAAASLGISKGHLSEQIKKLEQHLKAPLLQRTTRNVKLTQYGTQVFTEGKHLRTKLFDIERSISSEKIEGKLRLTAPRMFAQTFLIDICTQFKSRYPDIQFEIDASYHTHDLNERDFDLGFRATVKPPEDMIAAKLFSYDHPVVAAPHYLSTHPSIAVPSDVSEHQCLTMNANSVWQFDEQKVPVTGWLSSNDNTLLKYHALKGHGLIKVASYFIQQELQTGALQQVLQQFTAQPKNHIYLFYPQLVYPAPKTKAFIAFVKHYFESPVRN</sequence>
<dbReference type="PROSITE" id="PS50931">
    <property type="entry name" value="HTH_LYSR"/>
    <property type="match status" value="1"/>
</dbReference>
<dbReference type="Pfam" id="PF03466">
    <property type="entry name" value="LysR_substrate"/>
    <property type="match status" value="1"/>
</dbReference>
<dbReference type="Pfam" id="PF00126">
    <property type="entry name" value="HTH_1"/>
    <property type="match status" value="1"/>
</dbReference>
<keyword evidence="3" id="KW-0238">DNA-binding</keyword>
<keyword evidence="4" id="KW-0804">Transcription</keyword>
<dbReference type="PANTHER" id="PTHR30537">
    <property type="entry name" value="HTH-TYPE TRANSCRIPTIONAL REGULATOR"/>
    <property type="match status" value="1"/>
</dbReference>
<dbReference type="GO" id="GO:0003700">
    <property type="term" value="F:DNA-binding transcription factor activity"/>
    <property type="evidence" value="ECO:0007669"/>
    <property type="project" value="InterPro"/>
</dbReference>
<evidence type="ECO:0000256" key="3">
    <source>
        <dbReference type="ARBA" id="ARBA00023125"/>
    </source>
</evidence>
<reference evidence="6 7" key="1">
    <citation type="submission" date="2013-07" db="EMBL/GenBank/DDBJ databases">
        <title>Comparative Genomic and Metabolomic Analysis of Twelve Strains of Pseudoalteromonas luteoviolacea.</title>
        <authorList>
            <person name="Vynne N.G."/>
            <person name="Mansson M."/>
            <person name="Gram L."/>
        </authorList>
    </citation>
    <scope>NUCLEOTIDE SEQUENCE [LARGE SCALE GENOMIC DNA]</scope>
    <source>
        <strain evidence="6 7">DSM 6061</strain>
    </source>
</reference>
<dbReference type="GO" id="GO:0006351">
    <property type="term" value="P:DNA-templated transcription"/>
    <property type="evidence" value="ECO:0007669"/>
    <property type="project" value="TreeGrafter"/>
</dbReference>
<dbReference type="PANTHER" id="PTHR30537:SF5">
    <property type="entry name" value="HTH-TYPE TRANSCRIPTIONAL ACTIVATOR TTDR-RELATED"/>
    <property type="match status" value="1"/>
</dbReference>
<evidence type="ECO:0000259" key="5">
    <source>
        <dbReference type="PROSITE" id="PS50931"/>
    </source>
</evidence>
<dbReference type="InterPro" id="IPR058163">
    <property type="entry name" value="LysR-type_TF_proteobact-type"/>
</dbReference>
<accession>A0A166V5Q9</accession>
<name>A0A166V5Q9_9GAMM</name>
<dbReference type="Gene3D" id="3.40.190.290">
    <property type="match status" value="1"/>
</dbReference>
<dbReference type="PATRIC" id="fig|1365250.3.peg.4489"/>
<evidence type="ECO:0000256" key="4">
    <source>
        <dbReference type="ARBA" id="ARBA00023163"/>
    </source>
</evidence>
<dbReference type="InterPro" id="IPR036390">
    <property type="entry name" value="WH_DNA-bd_sf"/>
</dbReference>
<gene>
    <name evidence="6" type="ORF">N475_04630</name>
</gene>
<dbReference type="Proteomes" id="UP000076643">
    <property type="component" value="Unassembled WGS sequence"/>
</dbReference>
<feature type="domain" description="HTH lysR-type" evidence="5">
    <location>
        <begin position="1"/>
        <end position="52"/>
    </location>
</feature>
<dbReference type="InterPro" id="IPR000847">
    <property type="entry name" value="LysR_HTH_N"/>
</dbReference>
<dbReference type="GO" id="GO:0043565">
    <property type="term" value="F:sequence-specific DNA binding"/>
    <property type="evidence" value="ECO:0007669"/>
    <property type="project" value="TreeGrafter"/>
</dbReference>
<dbReference type="Gene3D" id="1.10.10.10">
    <property type="entry name" value="Winged helix-like DNA-binding domain superfamily/Winged helix DNA-binding domain"/>
    <property type="match status" value="1"/>
</dbReference>
<comment type="caution">
    <text evidence="6">The sequence shown here is derived from an EMBL/GenBank/DDBJ whole genome shotgun (WGS) entry which is preliminary data.</text>
</comment>
<dbReference type="InterPro" id="IPR036388">
    <property type="entry name" value="WH-like_DNA-bd_sf"/>
</dbReference>
<protein>
    <recommendedName>
        <fullName evidence="5">HTH lysR-type domain-containing protein</fullName>
    </recommendedName>
</protein>
<keyword evidence="2" id="KW-0805">Transcription regulation</keyword>
<dbReference type="AlphaFoldDB" id="A0A166V5Q9"/>
<organism evidence="6 7">
    <name type="scientific">Pseudoalteromonas luteoviolacea DSM 6061</name>
    <dbReference type="NCBI Taxonomy" id="1365250"/>
    <lineage>
        <taxon>Bacteria</taxon>
        <taxon>Pseudomonadati</taxon>
        <taxon>Pseudomonadota</taxon>
        <taxon>Gammaproteobacteria</taxon>
        <taxon>Alteromonadales</taxon>
        <taxon>Pseudoalteromonadaceae</taxon>
        <taxon>Pseudoalteromonas</taxon>
    </lineage>
</organism>
<comment type="similarity">
    <text evidence="1">Belongs to the LysR transcriptional regulatory family.</text>
</comment>
<dbReference type="SUPFAM" id="SSF53850">
    <property type="entry name" value="Periplasmic binding protein-like II"/>
    <property type="match status" value="1"/>
</dbReference>
<evidence type="ECO:0000313" key="6">
    <source>
        <dbReference type="EMBL" id="KZN31747.1"/>
    </source>
</evidence>
<proteinExistence type="inferred from homology"/>
<evidence type="ECO:0000313" key="7">
    <source>
        <dbReference type="Proteomes" id="UP000076643"/>
    </source>
</evidence>
<dbReference type="EMBL" id="AUYB01000136">
    <property type="protein sequence ID" value="KZN31747.1"/>
    <property type="molecule type" value="Genomic_DNA"/>
</dbReference>
<evidence type="ECO:0000256" key="1">
    <source>
        <dbReference type="ARBA" id="ARBA00009437"/>
    </source>
</evidence>
<dbReference type="InterPro" id="IPR005119">
    <property type="entry name" value="LysR_subst-bd"/>
</dbReference>
<dbReference type="CDD" id="cd08422">
    <property type="entry name" value="PBP2_CrgA_like"/>
    <property type="match status" value="1"/>
</dbReference>
<dbReference type="SUPFAM" id="SSF46785">
    <property type="entry name" value="Winged helix' DNA-binding domain"/>
    <property type="match status" value="1"/>
</dbReference>
<evidence type="ECO:0000256" key="2">
    <source>
        <dbReference type="ARBA" id="ARBA00023015"/>
    </source>
</evidence>
<keyword evidence="7" id="KW-1185">Reference proteome</keyword>